<protein>
    <submittedName>
        <fullName evidence="6">Uncharacterized protein</fullName>
    </submittedName>
</protein>
<feature type="compositionally biased region" description="Gly residues" evidence="5">
    <location>
        <begin position="52"/>
        <end position="66"/>
    </location>
</feature>
<dbReference type="Gene3D" id="2.130.10.10">
    <property type="entry name" value="YVTN repeat-like/Quinoprotein amine dehydrogenase"/>
    <property type="match status" value="1"/>
</dbReference>
<feature type="compositionally biased region" description="Pro residues" evidence="5">
    <location>
        <begin position="78"/>
        <end position="93"/>
    </location>
</feature>
<gene>
    <name evidence="6" type="ORF">ABL78_1473</name>
</gene>
<dbReference type="InterPro" id="IPR036322">
    <property type="entry name" value="WD40_repeat_dom_sf"/>
</dbReference>
<organism evidence="6 7">
    <name type="scientific">Leptomonas seymouri</name>
    <dbReference type="NCBI Taxonomy" id="5684"/>
    <lineage>
        <taxon>Eukaryota</taxon>
        <taxon>Discoba</taxon>
        <taxon>Euglenozoa</taxon>
        <taxon>Kinetoplastea</taxon>
        <taxon>Metakinetoplastina</taxon>
        <taxon>Trypanosomatida</taxon>
        <taxon>Trypanosomatidae</taxon>
        <taxon>Leishmaniinae</taxon>
        <taxon>Leptomonas</taxon>
    </lineage>
</organism>
<dbReference type="PROSITE" id="PS50082">
    <property type="entry name" value="WD_REPEATS_2"/>
    <property type="match status" value="1"/>
</dbReference>
<dbReference type="GO" id="GO:0005737">
    <property type="term" value="C:cytoplasm"/>
    <property type="evidence" value="ECO:0007669"/>
    <property type="project" value="UniProtKB-SubCell"/>
</dbReference>
<dbReference type="InterPro" id="IPR051980">
    <property type="entry name" value="WD_repeat_MORG1"/>
</dbReference>
<feature type="region of interest" description="Disordered" evidence="5">
    <location>
        <begin position="25"/>
        <end position="100"/>
    </location>
</feature>
<dbReference type="AlphaFoldDB" id="A0A0N0P8E7"/>
<dbReference type="PANTHER" id="PTHR22842">
    <property type="entry name" value="WD40 REPEAT PROTEIN"/>
    <property type="match status" value="1"/>
</dbReference>
<dbReference type="Pfam" id="PF00400">
    <property type="entry name" value="WD40"/>
    <property type="match status" value="1"/>
</dbReference>
<dbReference type="EMBL" id="LJSK01000024">
    <property type="protein sequence ID" value="KPI89437.1"/>
    <property type="molecule type" value="Genomic_DNA"/>
</dbReference>
<dbReference type="VEuPathDB" id="TriTrypDB:Lsey_0024_0300"/>
<dbReference type="PROSITE" id="PS50294">
    <property type="entry name" value="WD_REPEATS_REGION"/>
    <property type="match status" value="1"/>
</dbReference>
<reference evidence="6 7" key="1">
    <citation type="journal article" date="2015" name="PLoS Pathog.">
        <title>Leptomonas seymouri: Adaptations to the Dixenous Life Cycle Analyzed by Genome Sequencing, Transcriptome Profiling and Co-infection with Leishmania donovani.</title>
        <authorList>
            <person name="Kraeva N."/>
            <person name="Butenko A."/>
            <person name="Hlavacova J."/>
            <person name="Kostygov A."/>
            <person name="Myskova J."/>
            <person name="Grybchuk D."/>
            <person name="Lestinova T."/>
            <person name="Votypka J."/>
            <person name="Volf P."/>
            <person name="Opperdoes F."/>
            <person name="Flegontov P."/>
            <person name="Lukes J."/>
            <person name="Yurchenko V."/>
        </authorList>
    </citation>
    <scope>NUCLEOTIDE SEQUENCE [LARGE SCALE GENOMIC DNA]</scope>
    <source>
        <strain evidence="6 7">ATCC 30220</strain>
    </source>
</reference>
<dbReference type="OrthoDB" id="1930760at2759"/>
<dbReference type="GO" id="GO:0071013">
    <property type="term" value="C:catalytic step 2 spliceosome"/>
    <property type="evidence" value="ECO:0007669"/>
    <property type="project" value="TreeGrafter"/>
</dbReference>
<dbReference type="Proteomes" id="UP000038009">
    <property type="component" value="Unassembled WGS sequence"/>
</dbReference>
<sequence length="985" mass="102687">MSSNYFAFSTDPGAHALGAPVTGMLGHPSGHNNNSSGANGMVDSMLPQHGVGLPGGMLSGANGGGMLPYAGPPSQSRQPPPTQPQQQRPPPQQRPSQQQSHFMTNSILNSGSTVIPPSSLWLSANNLSVGGNGTGSAGGPAVPAPRSTATLIAEATGAPPPPPAPSRNALIGNANPQPPPQPSQTSTATIAASGGVMALGNCVSSQSLNAVSPPTPPVGISAPIGVAAAAASGVTGVGGAAVSRGGAVSPVAVENTSSFATSFMSPSFKAFTTSAATMLSTQGAAAASRMDNVSTAAVEGAAALLETVHSGRCSPPAATSAAVPVATGLSPFGHVEVQCTLPTRERGDTGMNESGLDPWYPTQDIEDELGQLGYIFACLSNLDDDGIPGCTTVSTANMDEGNNHHLDLFYNSNLRVAAAKVCKLIEENRHDTSKLRLTFREVTLAVISGGVYKVILYLPRLEAVTLRYSVVKYLLESLVHDHRREMDVEKPAKDFASLVDLGLVSAAGFAAVVDTFLSHEAMVPVALRLLTFGLGSVDMGKTVREALEAVPRIAQQLHELYAHSPQYEVDVALITRLWQREKPLLFGSLQLQTTFSSNDCPVTCMSYFGVRDELITGHMNGSVVLWGAPQMVREKSRGSSFSLSRPIIRPRGVVPLPLDCVPVGMAGQRIDGQYLAIASMPYKSRKPYLRFCATGEAKAPTGSKAADTADSNNASTSADSNSTQSTYRREASNGAGVGAIIVITCNENSIRWNKGEVIMRPAGVALTAITAFRNSIVAVGESMVQWATPSAAAVAAAAVASPHRLSFVDVAGGTVMRQIPKAHDDYITALNVLDDGSYVLLSGGRDAAVKLWDPRSREDTPVVNTALCTGVPTHNSTITAMCTMGYNIVSTAVDGSMLVWDLRSMEAPRVRHELAYPIVDVALLGGKHAVTATSRGLITVSLDTLEPLDMRSCNTGYSHVIANNTGELLFTAACSGPLHAVAVRE</sequence>
<keyword evidence="4" id="KW-0853">WD repeat</keyword>
<dbReference type="PANTHER" id="PTHR22842:SF3">
    <property type="entry name" value="WD REPEAT DOMAIN-CONTAINING PROTEIN 83"/>
    <property type="match status" value="1"/>
</dbReference>
<dbReference type="OMA" id="HRREMDV"/>
<feature type="region of interest" description="Disordered" evidence="5">
    <location>
        <begin position="154"/>
        <end position="187"/>
    </location>
</feature>
<comment type="similarity">
    <text evidence="3">Belongs to the WD repeat MORG1 family.</text>
</comment>
<dbReference type="InterPro" id="IPR001680">
    <property type="entry name" value="WD40_rpt"/>
</dbReference>
<proteinExistence type="inferred from homology"/>
<name>A0A0N0P8E7_LEPSE</name>
<dbReference type="SUPFAM" id="SSF50978">
    <property type="entry name" value="WD40 repeat-like"/>
    <property type="match status" value="1"/>
</dbReference>
<evidence type="ECO:0000256" key="3">
    <source>
        <dbReference type="ARBA" id="ARBA00038145"/>
    </source>
</evidence>
<dbReference type="SMART" id="SM00320">
    <property type="entry name" value="WD40"/>
    <property type="match status" value="3"/>
</dbReference>
<keyword evidence="2" id="KW-0963">Cytoplasm</keyword>
<keyword evidence="7" id="KW-1185">Reference proteome</keyword>
<evidence type="ECO:0000313" key="7">
    <source>
        <dbReference type="Proteomes" id="UP000038009"/>
    </source>
</evidence>
<feature type="region of interest" description="Disordered" evidence="5">
    <location>
        <begin position="699"/>
        <end position="730"/>
    </location>
</feature>
<dbReference type="InterPro" id="IPR015943">
    <property type="entry name" value="WD40/YVTN_repeat-like_dom_sf"/>
</dbReference>
<evidence type="ECO:0000313" key="6">
    <source>
        <dbReference type="EMBL" id="KPI89437.1"/>
    </source>
</evidence>
<feature type="compositionally biased region" description="Low complexity" evidence="5">
    <location>
        <begin position="26"/>
        <end position="40"/>
    </location>
</feature>
<accession>A0A0N0P8E7</accession>
<evidence type="ECO:0000256" key="2">
    <source>
        <dbReference type="ARBA" id="ARBA00022490"/>
    </source>
</evidence>
<feature type="repeat" description="WD" evidence="4">
    <location>
        <begin position="820"/>
        <end position="862"/>
    </location>
</feature>
<evidence type="ECO:0000256" key="1">
    <source>
        <dbReference type="ARBA" id="ARBA00004496"/>
    </source>
</evidence>
<comment type="subcellular location">
    <subcellularLocation>
        <location evidence="1">Cytoplasm</location>
    </subcellularLocation>
</comment>
<feature type="compositionally biased region" description="Low complexity" evidence="5">
    <location>
        <begin position="705"/>
        <end position="723"/>
    </location>
</feature>
<evidence type="ECO:0000256" key="4">
    <source>
        <dbReference type="PROSITE-ProRule" id="PRU00221"/>
    </source>
</evidence>
<dbReference type="GO" id="GO:0000398">
    <property type="term" value="P:mRNA splicing, via spliceosome"/>
    <property type="evidence" value="ECO:0007669"/>
    <property type="project" value="TreeGrafter"/>
</dbReference>
<evidence type="ECO:0000256" key="5">
    <source>
        <dbReference type="SAM" id="MobiDB-lite"/>
    </source>
</evidence>
<comment type="caution">
    <text evidence="6">The sequence shown here is derived from an EMBL/GenBank/DDBJ whole genome shotgun (WGS) entry which is preliminary data.</text>
</comment>